<proteinExistence type="predicted"/>
<dbReference type="GO" id="GO:0019693">
    <property type="term" value="P:ribose phosphate metabolic process"/>
    <property type="evidence" value="ECO:0007669"/>
    <property type="project" value="TreeGrafter"/>
</dbReference>
<dbReference type="InterPro" id="IPR020084">
    <property type="entry name" value="NUDIX_hydrolase_CS"/>
</dbReference>
<keyword evidence="2 4" id="KW-0378">Hydrolase</keyword>
<dbReference type="GO" id="GO:0005829">
    <property type="term" value="C:cytosol"/>
    <property type="evidence" value="ECO:0007669"/>
    <property type="project" value="TreeGrafter"/>
</dbReference>
<feature type="domain" description="Nudix hydrolase" evidence="3">
    <location>
        <begin position="39"/>
        <end position="168"/>
    </location>
</feature>
<dbReference type="InterPro" id="IPR000086">
    <property type="entry name" value="NUDIX_hydrolase_dom"/>
</dbReference>
<dbReference type="PROSITE" id="PS51462">
    <property type="entry name" value="NUDIX"/>
    <property type="match status" value="1"/>
</dbReference>
<dbReference type="PANTHER" id="PTHR11839">
    <property type="entry name" value="UDP/ADP-SUGAR PYROPHOSPHATASE"/>
    <property type="match status" value="1"/>
</dbReference>
<dbReference type="EMBL" id="AMCI01000967">
    <property type="protein sequence ID" value="EJX07117.1"/>
    <property type="molecule type" value="Genomic_DNA"/>
</dbReference>
<organism evidence="4">
    <name type="scientific">gut metagenome</name>
    <dbReference type="NCBI Taxonomy" id="749906"/>
    <lineage>
        <taxon>unclassified sequences</taxon>
        <taxon>metagenomes</taxon>
        <taxon>organismal metagenomes</taxon>
    </lineage>
</organism>
<comment type="caution">
    <text evidence="4">The sequence shown here is derived from an EMBL/GenBank/DDBJ whole genome shotgun (WGS) entry which is preliminary data.</text>
</comment>
<evidence type="ECO:0000256" key="1">
    <source>
        <dbReference type="ARBA" id="ARBA00001946"/>
    </source>
</evidence>
<dbReference type="Gene3D" id="3.90.79.10">
    <property type="entry name" value="Nucleoside Triphosphate Pyrophosphohydrolase"/>
    <property type="match status" value="1"/>
</dbReference>
<evidence type="ECO:0000313" key="4">
    <source>
        <dbReference type="EMBL" id="EJX07117.1"/>
    </source>
</evidence>
<dbReference type="PRINTS" id="PR00502">
    <property type="entry name" value="NUDIXFAMILY"/>
</dbReference>
<evidence type="ECO:0000259" key="3">
    <source>
        <dbReference type="PROSITE" id="PS51462"/>
    </source>
</evidence>
<dbReference type="PANTHER" id="PTHR11839:SF18">
    <property type="entry name" value="NUDIX HYDROLASE DOMAIN-CONTAINING PROTEIN"/>
    <property type="match status" value="1"/>
</dbReference>
<dbReference type="GO" id="GO:0016462">
    <property type="term" value="F:pyrophosphatase activity"/>
    <property type="evidence" value="ECO:0007669"/>
    <property type="project" value="UniProtKB-ARBA"/>
</dbReference>
<name>J9GHW7_9ZZZZ</name>
<dbReference type="AlphaFoldDB" id="J9GHW7"/>
<dbReference type="GO" id="GO:0006753">
    <property type="term" value="P:nucleoside phosphate metabolic process"/>
    <property type="evidence" value="ECO:0007669"/>
    <property type="project" value="TreeGrafter"/>
</dbReference>
<comment type="cofactor">
    <cofactor evidence="1">
        <name>Mg(2+)</name>
        <dbReference type="ChEBI" id="CHEBI:18420"/>
    </cofactor>
</comment>
<sequence length="182" mass="20798">MSHYEKQLERQEIFEGRVFHVVKDKVELENGHTSFREVVYHHGGACIAALTDEDEIYMVRQFRYAFMEELWELPAGKLELNEDPFEAAKRELSEECGLSADHYTDLGVFYPTVGYCSEKIYTWAATGLHDGEMHLDPGEFLTPVKVPFKKALDMVLSGEIKDGKTIHAILKIQVLRSMGKAL</sequence>
<gene>
    <name evidence="4" type="ORF">EVA_04773</name>
</gene>
<dbReference type="InterPro" id="IPR015797">
    <property type="entry name" value="NUDIX_hydrolase-like_dom_sf"/>
</dbReference>
<dbReference type="SUPFAM" id="SSF55811">
    <property type="entry name" value="Nudix"/>
    <property type="match status" value="1"/>
</dbReference>
<reference evidence="4" key="1">
    <citation type="journal article" date="2012" name="PLoS ONE">
        <title>Gene sets for utilization of primary and secondary nutrition supplies in the distal gut of endangered iberian lynx.</title>
        <authorList>
            <person name="Alcaide M."/>
            <person name="Messina E."/>
            <person name="Richter M."/>
            <person name="Bargiela R."/>
            <person name="Peplies J."/>
            <person name="Huws S.A."/>
            <person name="Newbold C.J."/>
            <person name="Golyshin P.N."/>
            <person name="Simon M.A."/>
            <person name="Lopez G."/>
            <person name="Yakimov M.M."/>
            <person name="Ferrer M."/>
        </authorList>
    </citation>
    <scope>NUCLEOTIDE SEQUENCE</scope>
</reference>
<dbReference type="Pfam" id="PF00293">
    <property type="entry name" value="NUDIX"/>
    <property type="match status" value="1"/>
</dbReference>
<dbReference type="InterPro" id="IPR020476">
    <property type="entry name" value="Nudix_hydrolase"/>
</dbReference>
<dbReference type="PROSITE" id="PS00893">
    <property type="entry name" value="NUDIX_BOX"/>
    <property type="match status" value="1"/>
</dbReference>
<evidence type="ECO:0000256" key="2">
    <source>
        <dbReference type="ARBA" id="ARBA00022801"/>
    </source>
</evidence>
<protein>
    <submittedName>
        <fullName evidence="4">Hydrolase, NUDIX family</fullName>
    </submittedName>
</protein>
<accession>J9GHW7</accession>